<gene>
    <name evidence="1" type="ORF">GA0074704_0264</name>
</gene>
<keyword evidence="2" id="KW-1185">Reference proteome</keyword>
<organism evidence="1 2">
    <name type="scientific">Micromonospora siamensis</name>
    <dbReference type="NCBI Taxonomy" id="299152"/>
    <lineage>
        <taxon>Bacteria</taxon>
        <taxon>Bacillati</taxon>
        <taxon>Actinomycetota</taxon>
        <taxon>Actinomycetes</taxon>
        <taxon>Micromonosporales</taxon>
        <taxon>Micromonosporaceae</taxon>
        <taxon>Micromonospora</taxon>
    </lineage>
</organism>
<dbReference type="GO" id="GO:0016787">
    <property type="term" value="F:hydrolase activity"/>
    <property type="evidence" value="ECO:0007669"/>
    <property type="project" value="UniProtKB-KW"/>
</dbReference>
<keyword evidence="1" id="KW-0378">Hydrolase</keyword>
<protein>
    <submittedName>
        <fullName evidence="1">Gamma-glutamyltranspeptidase / glutathione hydrolase</fullName>
    </submittedName>
</protein>
<dbReference type="AlphaFoldDB" id="A0A1C5GPU8"/>
<proteinExistence type="predicted"/>
<dbReference type="Proteomes" id="UP000198210">
    <property type="component" value="Chromosome I"/>
</dbReference>
<dbReference type="PANTHER" id="PTHR43881">
    <property type="entry name" value="GAMMA-GLUTAMYLTRANSPEPTIDASE (AFU_ORTHOLOGUE AFUA_4G13580)"/>
    <property type="match status" value="1"/>
</dbReference>
<sequence>MAYPRMPLFAPHGAVATSHPLAAATGLAVLRRGGNAVDAALATAIALTVLQPPSNDIGGDLFAIVWDGDRLHGLNASGRSPAGLTRELVLAASERRETAPAEALGGAQSHGPAMPARGWLPVTVPGAPAGWRDLHDRFGSLPFADLFADAIGYAEHGHPVSPGVAATWARALAGPADPAGEEFAEFRRVFTVDGRAPRPGERWRNPDAAETLRRIAVTGAADFYRGRIAAALDAHAARTGGLLTGDDLAAHASTWVDPVAATYRDHQVWELPPNGQGLAALLALNVLDGVDLAALDPVSRLHWQVEAVKLGFADAHAYVADPERVAVPTAALLDPGYAAARRALVTDRAGTPAAGDPERGGTVYLCTADSAGMMVSLIQSTYLAFGSRVVLPGHGFALQNRGLGFRLDPTHPNAVGPAKRPFHTIIPGFLTRDGAPVGPFGVMGGHMQPQGHVQFVSALLDAGRDPQAALDAPRWYWHAGRSLLVEPELDGDLVAGLRSRGHEVTVAVEPTVFGYGQAILRLPGGGYAVGSEPRVDGGGYGW</sequence>
<dbReference type="InterPro" id="IPR052896">
    <property type="entry name" value="GGT-like_enzyme"/>
</dbReference>
<dbReference type="PANTHER" id="PTHR43881:SF1">
    <property type="entry name" value="GAMMA-GLUTAMYLTRANSPEPTIDASE (AFU_ORTHOLOGUE AFUA_4G13580)"/>
    <property type="match status" value="1"/>
</dbReference>
<dbReference type="Gene3D" id="3.60.20.40">
    <property type="match status" value="1"/>
</dbReference>
<reference evidence="1 2" key="1">
    <citation type="submission" date="2016-06" db="EMBL/GenBank/DDBJ databases">
        <authorList>
            <person name="Kjaerup R.B."/>
            <person name="Dalgaard T.S."/>
            <person name="Juul-Madsen H.R."/>
        </authorList>
    </citation>
    <scope>NUCLEOTIDE SEQUENCE [LARGE SCALE GENOMIC DNA]</scope>
    <source>
        <strain evidence="1 2">DSM 45097</strain>
    </source>
</reference>
<accession>A0A1C5GPU8</accession>
<dbReference type="InterPro" id="IPR029055">
    <property type="entry name" value="Ntn_hydrolases_N"/>
</dbReference>
<dbReference type="EMBL" id="LT607751">
    <property type="protein sequence ID" value="SCG35733.1"/>
    <property type="molecule type" value="Genomic_DNA"/>
</dbReference>
<evidence type="ECO:0000313" key="2">
    <source>
        <dbReference type="Proteomes" id="UP000198210"/>
    </source>
</evidence>
<dbReference type="Pfam" id="PF01019">
    <property type="entry name" value="G_glu_transpept"/>
    <property type="match status" value="1"/>
</dbReference>
<dbReference type="PRINTS" id="PR01210">
    <property type="entry name" value="GGTRANSPTASE"/>
</dbReference>
<evidence type="ECO:0000313" key="1">
    <source>
        <dbReference type="EMBL" id="SCG35733.1"/>
    </source>
</evidence>
<dbReference type="Gene3D" id="1.10.246.230">
    <property type="match status" value="1"/>
</dbReference>
<dbReference type="InterPro" id="IPR043137">
    <property type="entry name" value="GGT_ssub_C"/>
</dbReference>
<name>A0A1C5GPU8_9ACTN</name>
<dbReference type="RefSeq" id="WP_088968801.1">
    <property type="nucleotide sequence ID" value="NZ_JBHLYF010000001.1"/>
</dbReference>
<dbReference type="SUPFAM" id="SSF56235">
    <property type="entry name" value="N-terminal nucleophile aminohydrolases (Ntn hydrolases)"/>
    <property type="match status" value="1"/>
</dbReference>